<dbReference type="GeneID" id="112049932"/>
<keyword evidence="1" id="KW-0472">Membrane</keyword>
<gene>
    <name evidence="3" type="primary">LOC112049932</name>
</gene>
<dbReference type="KEGG" id="bany:112049932"/>
<dbReference type="PANTHER" id="PTHR37159">
    <property type="entry name" value="GH11867P"/>
    <property type="match status" value="1"/>
</dbReference>
<feature type="transmembrane region" description="Helical" evidence="1">
    <location>
        <begin position="57"/>
        <end position="79"/>
    </location>
</feature>
<feature type="transmembrane region" description="Helical" evidence="1">
    <location>
        <begin position="361"/>
        <end position="384"/>
    </location>
</feature>
<dbReference type="OrthoDB" id="6361347at2759"/>
<dbReference type="Proteomes" id="UP001652582">
    <property type="component" value="Chromosome 8"/>
</dbReference>
<dbReference type="RefSeq" id="XP_023943767.2">
    <property type="nucleotide sequence ID" value="XM_024087999.2"/>
</dbReference>
<keyword evidence="2" id="KW-1185">Reference proteome</keyword>
<organism evidence="2 3">
    <name type="scientific">Bicyclus anynana</name>
    <name type="common">Squinting bush brown butterfly</name>
    <dbReference type="NCBI Taxonomy" id="110368"/>
    <lineage>
        <taxon>Eukaryota</taxon>
        <taxon>Metazoa</taxon>
        <taxon>Ecdysozoa</taxon>
        <taxon>Arthropoda</taxon>
        <taxon>Hexapoda</taxon>
        <taxon>Insecta</taxon>
        <taxon>Pterygota</taxon>
        <taxon>Neoptera</taxon>
        <taxon>Endopterygota</taxon>
        <taxon>Lepidoptera</taxon>
        <taxon>Glossata</taxon>
        <taxon>Ditrysia</taxon>
        <taxon>Papilionoidea</taxon>
        <taxon>Nymphalidae</taxon>
        <taxon>Satyrinae</taxon>
        <taxon>Satyrini</taxon>
        <taxon>Mycalesina</taxon>
        <taxon>Bicyclus</taxon>
    </lineage>
</organism>
<evidence type="ECO:0000313" key="3">
    <source>
        <dbReference type="RefSeq" id="XP_023943767.2"/>
    </source>
</evidence>
<keyword evidence="1" id="KW-1133">Transmembrane helix</keyword>
<dbReference type="PANTHER" id="PTHR37159:SF1">
    <property type="entry name" value="GH11867P"/>
    <property type="match status" value="1"/>
</dbReference>
<evidence type="ECO:0000313" key="2">
    <source>
        <dbReference type="Proteomes" id="UP001652582"/>
    </source>
</evidence>
<sequence>MDLNVNDYIAGLFSKEAVEQPCDDIAPEDLTMRIPEWFDEKQYNKAREFYWSQAFQFSLSMLLGLVAVFAVPSILRVLISSRRSSSSYTAYKRYVSTLLHTLTWFEHDLKPGSVSWNSILTVRTRHIKGGRAAKLKGHGIVSQRDLALTQFGFIGFTVLKPDKFGIRQFEEGDWEAYNHFWRVIGHTIGLEDRYNICRKNFEETREVCQILLDSVYTPCMENVPEYFEHMARSMLDGLWCVNPLVNVEAMLYWTKYLCNVPGYIDTDLDRINLQNRIRKQLKGRSEDIGVDTTELMAEPLIPLPADSPRYLYLHDYDTIEKSPAYKRLTLAARYKLSLNALIIAFHSSYLGRLYLNMVYSIVVFFMKYFPYIAFTRFGVLASYVRPFEEDPTDNEDPKPNSEYYKPQPPLPLYKELLQIIF</sequence>
<accession>A0A6J1NFK9</accession>
<name>A0A6J1NFK9_BICAN</name>
<protein>
    <submittedName>
        <fullName evidence="3">Uncharacterized protein LOC112049932</fullName>
    </submittedName>
</protein>
<dbReference type="AlphaFoldDB" id="A0A6J1NFK9"/>
<keyword evidence="1" id="KW-0812">Transmembrane</keyword>
<reference evidence="3" key="1">
    <citation type="submission" date="2025-08" db="UniProtKB">
        <authorList>
            <consortium name="RefSeq"/>
        </authorList>
    </citation>
    <scope>IDENTIFICATION</scope>
</reference>
<proteinExistence type="predicted"/>
<evidence type="ECO:0000256" key="1">
    <source>
        <dbReference type="SAM" id="Phobius"/>
    </source>
</evidence>